<evidence type="ECO:0000313" key="2">
    <source>
        <dbReference type="Proteomes" id="UP000566071"/>
    </source>
</evidence>
<reference evidence="1 2" key="1">
    <citation type="submission" date="2020-05" db="EMBL/GenBank/DDBJ databases">
        <authorList>
            <person name="Khan S.A."/>
            <person name="Jeon C.O."/>
            <person name="Chun B.H."/>
        </authorList>
    </citation>
    <scope>NUCLEOTIDE SEQUENCE [LARGE SCALE GENOMIC DNA]</scope>
    <source>
        <strain evidence="1 2">S1162</strain>
    </source>
</reference>
<gene>
    <name evidence="1" type="ORF">HK413_14210</name>
</gene>
<evidence type="ECO:0000313" key="1">
    <source>
        <dbReference type="EMBL" id="NNU34909.1"/>
    </source>
</evidence>
<proteinExistence type="predicted"/>
<protein>
    <submittedName>
        <fullName evidence="1">Uncharacterized protein</fullName>
    </submittedName>
</protein>
<dbReference type="EMBL" id="JABFCR010000079">
    <property type="protein sequence ID" value="NNU34909.1"/>
    <property type="molecule type" value="Genomic_DNA"/>
</dbReference>
<comment type="caution">
    <text evidence="1">The sequence shown here is derived from an EMBL/GenBank/DDBJ whole genome shotgun (WGS) entry which is preliminary data.</text>
</comment>
<sequence>MLNKIGFIRKLKLEEIIGANYLTERSNMNYSELYVGLQRLVFRVDYGISYAGDKKYLQGFRIYYGIR</sequence>
<dbReference type="Proteomes" id="UP000566071">
    <property type="component" value="Unassembled WGS sequence"/>
</dbReference>
<accession>A0ABX1W6E6</accession>
<keyword evidence="2" id="KW-1185">Reference proteome</keyword>
<organism evidence="1 2">
    <name type="scientific">Mucilaginibacter humi</name>
    <dbReference type="NCBI Taxonomy" id="2732510"/>
    <lineage>
        <taxon>Bacteria</taxon>
        <taxon>Pseudomonadati</taxon>
        <taxon>Bacteroidota</taxon>
        <taxon>Sphingobacteriia</taxon>
        <taxon>Sphingobacteriales</taxon>
        <taxon>Sphingobacteriaceae</taxon>
        <taxon>Mucilaginibacter</taxon>
    </lineage>
</organism>
<name>A0ABX1W6E6_9SPHI</name>